<dbReference type="EMBL" id="PGTM01000054">
    <property type="protein sequence ID" value="PJF36439.1"/>
    <property type="molecule type" value="Genomic_DNA"/>
</dbReference>
<evidence type="ECO:0000313" key="2">
    <source>
        <dbReference type="Proteomes" id="UP000229681"/>
    </source>
</evidence>
<evidence type="ECO:0000313" key="1">
    <source>
        <dbReference type="EMBL" id="PJF36439.1"/>
    </source>
</evidence>
<reference evidence="1 2" key="1">
    <citation type="submission" date="2017-11" db="EMBL/GenBank/DDBJ databases">
        <title>Evolution of Phototrophy in the Chloroflexi Phylum Driven by Horizontal Gene Transfer.</title>
        <authorList>
            <person name="Ward L.M."/>
            <person name="Hemp J."/>
            <person name="Shih P.M."/>
            <person name="Mcglynn S.E."/>
            <person name="Fischer W."/>
        </authorList>
    </citation>
    <scope>NUCLEOTIDE SEQUENCE [LARGE SCALE GENOMIC DNA]</scope>
    <source>
        <strain evidence="1">JP3_13</strain>
    </source>
</reference>
<name>A0A2M8PFW4_9CHLR</name>
<comment type="caution">
    <text evidence="1">The sequence shown here is derived from an EMBL/GenBank/DDBJ whole genome shotgun (WGS) entry which is preliminary data.</text>
</comment>
<organism evidence="1 2">
    <name type="scientific">Candidatus Thermofonsia Clade 1 bacterium</name>
    <dbReference type="NCBI Taxonomy" id="2364210"/>
    <lineage>
        <taxon>Bacteria</taxon>
        <taxon>Bacillati</taxon>
        <taxon>Chloroflexota</taxon>
        <taxon>Candidatus Thermofontia</taxon>
        <taxon>Candidatus Thermofonsia Clade 1</taxon>
    </lineage>
</organism>
<dbReference type="AlphaFoldDB" id="A0A2M8PFW4"/>
<protein>
    <submittedName>
        <fullName evidence="1">Uncharacterized protein</fullName>
    </submittedName>
</protein>
<dbReference type="Proteomes" id="UP000229681">
    <property type="component" value="Unassembled WGS sequence"/>
</dbReference>
<sequence>MQPRANSAPLDLNFARFMPETVAIYLQTHDLSQLAEIAAGLLGSLSATLSSQEAYASLRQLFRSLFKLDLEGDLLSWARQSDYAVFVDTPDPSGNAPFDQLDLGFIISGDDPQRMAAVASGIADGLARQLRDQAGFAFERVTLPALDASVMQLSYTDAQFGALRFYIGSAPQFSFFATERSLRRILQGQTLDKRLDWSRLERYLLPRPSLLLHADADNATRFLFVLTETLAQLNIAQLGELRLPSASNALTQRFERAILSVNTSAESQVQLRLFLLLSG</sequence>
<proteinExistence type="predicted"/>
<gene>
    <name evidence="1" type="ORF">CUN49_05505</name>
</gene>
<accession>A0A2M8PFW4</accession>